<evidence type="ECO:0000313" key="2">
    <source>
        <dbReference type="EMBL" id="GEN09831.1"/>
    </source>
</evidence>
<evidence type="ECO:0000256" key="1">
    <source>
        <dbReference type="SAM" id="MobiDB-lite"/>
    </source>
</evidence>
<evidence type="ECO:0000313" key="3">
    <source>
        <dbReference type="EMBL" id="SEU26462.1"/>
    </source>
</evidence>
<name>A0A511T6N6_MYXFU</name>
<comment type="caution">
    <text evidence="2">The sequence shown here is derived from an EMBL/GenBank/DDBJ whole genome shotgun (WGS) entry which is preliminary data.</text>
</comment>
<dbReference type="Proteomes" id="UP000321514">
    <property type="component" value="Unassembled WGS sequence"/>
</dbReference>
<protein>
    <recommendedName>
        <fullName evidence="6">Lipoprotein</fullName>
    </recommendedName>
</protein>
<accession>A0A511T6N6</accession>
<dbReference type="RefSeq" id="WP_074956978.1">
    <property type="nucleotide sequence ID" value="NZ_BJXR01000036.1"/>
</dbReference>
<dbReference type="PROSITE" id="PS51257">
    <property type="entry name" value="PROKAR_LIPOPROTEIN"/>
    <property type="match status" value="1"/>
</dbReference>
<reference evidence="3 4" key="1">
    <citation type="submission" date="2016-10" db="EMBL/GenBank/DDBJ databases">
        <authorList>
            <person name="Varghese N."/>
            <person name="Submissions S."/>
        </authorList>
    </citation>
    <scope>NUCLEOTIDE SEQUENCE [LARGE SCALE GENOMIC DNA]</scope>
    <source>
        <strain evidence="3 4">DSM 16525</strain>
    </source>
</reference>
<evidence type="ECO:0008006" key="6">
    <source>
        <dbReference type="Google" id="ProtNLM"/>
    </source>
</evidence>
<feature type="region of interest" description="Disordered" evidence="1">
    <location>
        <begin position="118"/>
        <end position="140"/>
    </location>
</feature>
<evidence type="ECO:0000313" key="5">
    <source>
        <dbReference type="Proteomes" id="UP000321514"/>
    </source>
</evidence>
<gene>
    <name evidence="2" type="ORF">MFU01_48680</name>
    <name evidence="3" type="ORF">SAMN05443572_107263</name>
</gene>
<sequence>MKNLTGVLVFSTTLLLMLGCHKNTGETAGPADAATQPSAEATAPAEATKLVDSGSTLEAPVAGVEKAGTDSGTLVAESPDASTPAAGTNLKDAGAPESRRAALESCVDRWLKKKNLDPYGNKEGTMYAGGTPLFDERTGESTDRMEFIFRSNPEARKVCMQPSSR</sequence>
<dbReference type="EMBL" id="FOIB01000007">
    <property type="protein sequence ID" value="SEU26462.1"/>
    <property type="molecule type" value="Genomic_DNA"/>
</dbReference>
<dbReference type="EMBL" id="BJXR01000036">
    <property type="protein sequence ID" value="GEN09831.1"/>
    <property type="molecule type" value="Genomic_DNA"/>
</dbReference>
<organism evidence="2 5">
    <name type="scientific">Myxococcus fulvus</name>
    <dbReference type="NCBI Taxonomy" id="33"/>
    <lineage>
        <taxon>Bacteria</taxon>
        <taxon>Pseudomonadati</taxon>
        <taxon>Myxococcota</taxon>
        <taxon>Myxococcia</taxon>
        <taxon>Myxococcales</taxon>
        <taxon>Cystobacterineae</taxon>
        <taxon>Myxococcaceae</taxon>
        <taxon>Myxococcus</taxon>
    </lineage>
</organism>
<dbReference type="AlphaFoldDB" id="A0A511T6N6"/>
<keyword evidence="4" id="KW-1185">Reference proteome</keyword>
<proteinExistence type="predicted"/>
<dbReference type="STRING" id="1334629.MFUL124B02_20745"/>
<dbReference type="OrthoDB" id="5382989at2"/>
<feature type="compositionally biased region" description="Low complexity" evidence="1">
    <location>
        <begin position="30"/>
        <end position="48"/>
    </location>
</feature>
<feature type="region of interest" description="Disordered" evidence="1">
    <location>
        <begin position="27"/>
        <end position="98"/>
    </location>
</feature>
<reference evidence="2 5" key="2">
    <citation type="submission" date="2019-07" db="EMBL/GenBank/DDBJ databases">
        <title>Whole genome shotgun sequence of Myxococcus fulvus NBRC 100333.</title>
        <authorList>
            <person name="Hosoyama A."/>
            <person name="Uohara A."/>
            <person name="Ohji S."/>
            <person name="Ichikawa N."/>
        </authorList>
    </citation>
    <scope>NUCLEOTIDE SEQUENCE [LARGE SCALE GENOMIC DNA]</scope>
    <source>
        <strain evidence="2 5">NBRC 100333</strain>
    </source>
</reference>
<evidence type="ECO:0000313" key="4">
    <source>
        <dbReference type="Proteomes" id="UP000183760"/>
    </source>
</evidence>
<dbReference type="Proteomes" id="UP000183760">
    <property type="component" value="Unassembled WGS sequence"/>
</dbReference>